<dbReference type="OrthoDB" id="4455544at2759"/>
<dbReference type="HOGENOM" id="CLU_008907_0_0_1"/>
<name>A0A0C3HW27_OIDMZ</name>
<feature type="region of interest" description="Disordered" evidence="1">
    <location>
        <begin position="323"/>
        <end position="384"/>
    </location>
</feature>
<accession>A0A0C3HW27</accession>
<keyword evidence="3" id="KW-1185">Reference proteome</keyword>
<protein>
    <submittedName>
        <fullName evidence="2">Uncharacterized protein</fullName>
    </submittedName>
</protein>
<dbReference type="Proteomes" id="UP000054321">
    <property type="component" value="Unassembled WGS sequence"/>
</dbReference>
<feature type="compositionally biased region" description="Basic and acidic residues" evidence="1">
    <location>
        <begin position="341"/>
        <end position="356"/>
    </location>
</feature>
<reference evidence="2 3" key="1">
    <citation type="submission" date="2014-04" db="EMBL/GenBank/DDBJ databases">
        <authorList>
            <consortium name="DOE Joint Genome Institute"/>
            <person name="Kuo A."/>
            <person name="Martino E."/>
            <person name="Perotto S."/>
            <person name="Kohler A."/>
            <person name="Nagy L.G."/>
            <person name="Floudas D."/>
            <person name="Copeland A."/>
            <person name="Barry K.W."/>
            <person name="Cichocki N."/>
            <person name="Veneault-Fourrey C."/>
            <person name="LaButti K."/>
            <person name="Lindquist E.A."/>
            <person name="Lipzen A."/>
            <person name="Lundell T."/>
            <person name="Morin E."/>
            <person name="Murat C."/>
            <person name="Sun H."/>
            <person name="Tunlid A."/>
            <person name="Henrissat B."/>
            <person name="Grigoriev I.V."/>
            <person name="Hibbett D.S."/>
            <person name="Martin F."/>
            <person name="Nordberg H.P."/>
            <person name="Cantor M.N."/>
            <person name="Hua S.X."/>
        </authorList>
    </citation>
    <scope>NUCLEOTIDE SEQUENCE [LARGE SCALE GENOMIC DNA]</scope>
    <source>
        <strain evidence="2 3">Zn</strain>
    </source>
</reference>
<evidence type="ECO:0000313" key="3">
    <source>
        <dbReference type="Proteomes" id="UP000054321"/>
    </source>
</evidence>
<dbReference type="InParanoid" id="A0A0C3HW27"/>
<sequence>SSSSNITDSEDRPWYLIGEAKDHLLAELEQLYWAGVEHELESVLETLKTWQSHRLSEITLVDESDNFVHGFDTFIDQVSEESREFADQVRMMKDQVNPSANQGYILALEQSAQGVITEQKSSQLKAEIRQALGKQESESLLRRRTRMLLQAIGLLDIEKLVEHRPPLDNLSFWKRPAVPQLQLHAYSKTGMPILTSLRCSSCESIIRSSMYCKQSTETRGKKTSAEQMCEDCYREKAVDKPEFVKVYKHSILNEIITPRISRKICLCENVPHYDSQGKNLTLFPVSKDVNHRKAHMPGMVECGLFKLGEIVAEAKYNGMRIITSRKKQKQKKQMQKNKRNLAGERREDNQRVENMKQKQAHRPKTITQQSQQAPERATISGTTVAVEEAEAHEDIPFFLRRYTEKYPFGNVHMALRIGPVVIENGVAQCLALNENPTRQIWWQDRPRGKPKRFKSIMKQVIGSPFTGLLDKSLETGIIDGLVAASKALDNDELSPGDRAEWLKCLLEPMIKDLKVLIGSQLSIYLESIVSHLLDPKTSLRWTPMSNNCQNFCDALIDIDIFGSLTAAPSPINDRGKSGPKLYLLSFVCRPAGYTKPEIKSKFDVPRGLTEEYLLRFRYGRHDEADIIDTLQEYWHDWGTFGKHLYKYQDLFPWDCTEAFGRYPVTCGDCNLAKHVWAFPFDSWSTISLHLTRDRYNYPPDDDKAPMTDIAWMRNRLLVLCAQEKLILAAAAMTGNASFRARTAWLHNQVDPAKDRLKLGGIHRAQPFSHTYDEGKYQHYFVASWAHLKLEDKVAEYELLRDGRVKLPDVEF</sequence>
<gene>
    <name evidence="2" type="ORF">OIDMADRAFT_67317</name>
</gene>
<dbReference type="EMBL" id="KN832870">
    <property type="protein sequence ID" value="KIN07110.1"/>
    <property type="molecule type" value="Genomic_DNA"/>
</dbReference>
<feature type="compositionally biased region" description="Basic residues" evidence="1">
    <location>
        <begin position="323"/>
        <end position="339"/>
    </location>
</feature>
<feature type="non-terminal residue" evidence="2">
    <location>
        <position position="1"/>
    </location>
</feature>
<evidence type="ECO:0000256" key="1">
    <source>
        <dbReference type="SAM" id="MobiDB-lite"/>
    </source>
</evidence>
<reference evidence="3" key="2">
    <citation type="submission" date="2015-01" db="EMBL/GenBank/DDBJ databases">
        <title>Evolutionary Origins and Diversification of the Mycorrhizal Mutualists.</title>
        <authorList>
            <consortium name="DOE Joint Genome Institute"/>
            <consortium name="Mycorrhizal Genomics Consortium"/>
            <person name="Kohler A."/>
            <person name="Kuo A."/>
            <person name="Nagy L.G."/>
            <person name="Floudas D."/>
            <person name="Copeland A."/>
            <person name="Barry K.W."/>
            <person name="Cichocki N."/>
            <person name="Veneault-Fourrey C."/>
            <person name="LaButti K."/>
            <person name="Lindquist E.A."/>
            <person name="Lipzen A."/>
            <person name="Lundell T."/>
            <person name="Morin E."/>
            <person name="Murat C."/>
            <person name="Riley R."/>
            <person name="Ohm R."/>
            <person name="Sun H."/>
            <person name="Tunlid A."/>
            <person name="Henrissat B."/>
            <person name="Grigoriev I.V."/>
            <person name="Hibbett D.S."/>
            <person name="Martin F."/>
        </authorList>
    </citation>
    <scope>NUCLEOTIDE SEQUENCE [LARGE SCALE GENOMIC DNA]</scope>
    <source>
        <strain evidence="3">Zn</strain>
    </source>
</reference>
<dbReference type="STRING" id="913774.A0A0C3HW27"/>
<dbReference type="AlphaFoldDB" id="A0A0C3HW27"/>
<organism evidence="2 3">
    <name type="scientific">Oidiodendron maius (strain Zn)</name>
    <dbReference type="NCBI Taxonomy" id="913774"/>
    <lineage>
        <taxon>Eukaryota</taxon>
        <taxon>Fungi</taxon>
        <taxon>Dikarya</taxon>
        <taxon>Ascomycota</taxon>
        <taxon>Pezizomycotina</taxon>
        <taxon>Leotiomycetes</taxon>
        <taxon>Leotiomycetes incertae sedis</taxon>
        <taxon>Myxotrichaceae</taxon>
        <taxon>Oidiodendron</taxon>
    </lineage>
</organism>
<proteinExistence type="predicted"/>
<feature type="non-terminal residue" evidence="2">
    <location>
        <position position="811"/>
    </location>
</feature>
<evidence type="ECO:0000313" key="2">
    <source>
        <dbReference type="EMBL" id="KIN07110.1"/>
    </source>
</evidence>